<protein>
    <recommendedName>
        <fullName evidence="7">RIIa domain-containing protein</fullName>
    </recommendedName>
</protein>
<accession>A0A1W0WIZ8</accession>
<evidence type="ECO:0000256" key="1">
    <source>
        <dbReference type="ARBA" id="ARBA00004123"/>
    </source>
</evidence>
<dbReference type="Gene3D" id="1.20.890.10">
    <property type="entry name" value="cAMP-dependent protein kinase regulatory subunit, dimerization-anchoring domain"/>
    <property type="match status" value="1"/>
</dbReference>
<dbReference type="GO" id="GO:0005634">
    <property type="term" value="C:nucleus"/>
    <property type="evidence" value="ECO:0007669"/>
    <property type="project" value="UniProtKB-SubCell"/>
</dbReference>
<dbReference type="CDD" id="cd22965">
    <property type="entry name" value="DD_DPY30_SDC1"/>
    <property type="match status" value="1"/>
</dbReference>
<evidence type="ECO:0000256" key="3">
    <source>
        <dbReference type="ARBA" id="ARBA00023242"/>
    </source>
</evidence>
<keyword evidence="6" id="KW-1185">Reference proteome</keyword>
<sequence>MPSDDEASRAQNGEVNADIPSAVDADGCAPFTDDDDPPLTHASSNTDASSAETDSTDASSVETDSTDQTGAADYAWTEESQDTFNASFFPPPRTDLSEGPVTLPAPNPKLPSAESFPEEFDEDIPVAPEEIAHAIAFRDRILKDWKRTERSSSSMPLTVSEANMMSGADYLDATVGPLLAQGLAEILKSRPKNPAEFLAAYLLADQVRIDVKLEPPATGLTKPPVIAVPGLSEEQDSDSDLLSTPKDKSLDLSETAPGDIPNRIKALASSLALTAAPLKGAKSAASVA</sequence>
<feature type="region of interest" description="Disordered" evidence="4">
    <location>
        <begin position="230"/>
        <end position="259"/>
    </location>
</feature>
<dbReference type="Proteomes" id="UP000192578">
    <property type="component" value="Unassembled WGS sequence"/>
</dbReference>
<name>A0A1W0WIZ8_HYPEX</name>
<feature type="region of interest" description="Disordered" evidence="4">
    <location>
        <begin position="1"/>
        <end position="120"/>
    </location>
</feature>
<evidence type="ECO:0000256" key="4">
    <source>
        <dbReference type="SAM" id="MobiDB-lite"/>
    </source>
</evidence>
<dbReference type="InterPro" id="IPR049629">
    <property type="entry name" value="DPY30_SDC1_DD"/>
</dbReference>
<dbReference type="EMBL" id="MTYJ01000092">
    <property type="protein sequence ID" value="OQV15184.1"/>
    <property type="molecule type" value="Genomic_DNA"/>
</dbReference>
<comment type="similarity">
    <text evidence="2">Belongs to the dpy-30 family.</text>
</comment>
<feature type="compositionally biased region" description="Low complexity" evidence="4">
    <location>
        <begin position="42"/>
        <end position="60"/>
    </location>
</feature>
<dbReference type="OrthoDB" id="417678at2759"/>
<dbReference type="Pfam" id="PF05186">
    <property type="entry name" value="Dpy-30"/>
    <property type="match status" value="1"/>
</dbReference>
<gene>
    <name evidence="5" type="ORF">BV898_10569</name>
</gene>
<dbReference type="InterPro" id="IPR007858">
    <property type="entry name" value="Dpy-30_motif"/>
</dbReference>
<keyword evidence="3" id="KW-0539">Nucleus</keyword>
<evidence type="ECO:0000256" key="2">
    <source>
        <dbReference type="ARBA" id="ARBA00010849"/>
    </source>
</evidence>
<evidence type="ECO:0000313" key="6">
    <source>
        <dbReference type="Proteomes" id="UP000192578"/>
    </source>
</evidence>
<organism evidence="5 6">
    <name type="scientific">Hypsibius exemplaris</name>
    <name type="common">Freshwater tardigrade</name>
    <dbReference type="NCBI Taxonomy" id="2072580"/>
    <lineage>
        <taxon>Eukaryota</taxon>
        <taxon>Metazoa</taxon>
        <taxon>Ecdysozoa</taxon>
        <taxon>Tardigrada</taxon>
        <taxon>Eutardigrada</taxon>
        <taxon>Parachela</taxon>
        <taxon>Hypsibioidea</taxon>
        <taxon>Hypsibiidae</taxon>
        <taxon>Hypsibius</taxon>
    </lineage>
</organism>
<comment type="caution">
    <text evidence="5">The sequence shown here is derived from an EMBL/GenBank/DDBJ whole genome shotgun (WGS) entry which is preliminary data.</text>
</comment>
<evidence type="ECO:0000313" key="5">
    <source>
        <dbReference type="EMBL" id="OQV15184.1"/>
    </source>
</evidence>
<proteinExistence type="inferred from homology"/>
<dbReference type="AlphaFoldDB" id="A0A1W0WIZ8"/>
<comment type="subcellular location">
    <subcellularLocation>
        <location evidence="1">Nucleus</location>
    </subcellularLocation>
</comment>
<reference evidence="6" key="1">
    <citation type="submission" date="2017-01" db="EMBL/GenBank/DDBJ databases">
        <title>Comparative genomics of anhydrobiosis in the tardigrade Hypsibius dujardini.</title>
        <authorList>
            <person name="Yoshida Y."/>
            <person name="Koutsovoulos G."/>
            <person name="Laetsch D."/>
            <person name="Stevens L."/>
            <person name="Kumar S."/>
            <person name="Horikawa D."/>
            <person name="Ishino K."/>
            <person name="Komine S."/>
            <person name="Tomita M."/>
            <person name="Blaxter M."/>
            <person name="Arakawa K."/>
        </authorList>
    </citation>
    <scope>NUCLEOTIDE SEQUENCE [LARGE SCALE GENOMIC DNA]</scope>
    <source>
        <strain evidence="6">Z151</strain>
    </source>
</reference>
<evidence type="ECO:0008006" key="7">
    <source>
        <dbReference type="Google" id="ProtNLM"/>
    </source>
</evidence>